<evidence type="ECO:0000313" key="2">
    <source>
        <dbReference type="EMBL" id="ABT16810.1"/>
    </source>
</evidence>
<protein>
    <submittedName>
        <fullName evidence="2">Uncharacterized protein Z676R</fullName>
    </submittedName>
</protein>
<feature type="transmembrane region" description="Helical" evidence="1">
    <location>
        <begin position="12"/>
        <end position="31"/>
    </location>
</feature>
<keyword evidence="3" id="KW-1185">Reference proteome</keyword>
<reference evidence="2 3" key="1">
    <citation type="submission" date="2006-09" db="EMBL/GenBank/DDBJ databases">
        <title>Sequence and annotation of the 288-kb ATCV-1 virus that infects an endosymbiotic Chlorella strain of the heliozoon Acanthocystis turfacea.</title>
        <authorList>
            <person name="Fitzgerald L.A."/>
            <person name="Graves M.V."/>
            <person name="Li X."/>
            <person name="Pfitzner A.J.P."/>
            <person name="Hartigan J."/>
            <person name="Van Etten J.L."/>
        </authorList>
    </citation>
    <scope>NUCLEOTIDE SEQUENCE [LARGE SCALE GENOMIC DNA]</scope>
    <source>
        <strain evidence="2 3">ATCV-1</strain>
    </source>
</reference>
<keyword evidence="1" id="KW-0472">Membrane</keyword>
<name>A7K9T6_9PHYC</name>
<organism evidence="2 3">
    <name type="scientific">Chlorovirus heliozoae</name>
    <dbReference type="NCBI Taxonomy" id="322019"/>
    <lineage>
        <taxon>Viruses</taxon>
        <taxon>Varidnaviria</taxon>
        <taxon>Bamfordvirae</taxon>
        <taxon>Nucleocytoviricota</taxon>
        <taxon>Megaviricetes</taxon>
        <taxon>Algavirales</taxon>
        <taxon>Phycodnaviridae</taxon>
        <taxon>Chlorovirus</taxon>
    </lineage>
</organism>
<evidence type="ECO:0000313" key="3">
    <source>
        <dbReference type="Proteomes" id="UP000202420"/>
    </source>
</evidence>
<proteinExistence type="predicted"/>
<dbReference type="Proteomes" id="UP000202420">
    <property type="component" value="Segment"/>
</dbReference>
<gene>
    <name evidence="2" type="primary">Z676R</name>
    <name evidence="2" type="ORF">ATCV1_Z676R</name>
</gene>
<accession>A7K9T6</accession>
<dbReference type="EMBL" id="EF101928">
    <property type="protein sequence ID" value="ABT16810.1"/>
    <property type="molecule type" value="Genomic_DNA"/>
</dbReference>
<dbReference type="OrthoDB" id="22882at10239"/>
<dbReference type="GeneID" id="5470705"/>
<keyword evidence="1" id="KW-0812">Transmembrane</keyword>
<evidence type="ECO:0000256" key="1">
    <source>
        <dbReference type="SAM" id="Phobius"/>
    </source>
</evidence>
<dbReference type="RefSeq" id="YP_001427157.1">
    <property type="nucleotide sequence ID" value="NC_008724.1"/>
</dbReference>
<keyword evidence="1" id="KW-1133">Transmembrane helix</keyword>
<dbReference type="KEGG" id="vg:5470705"/>
<sequence length="275" mass="30779">MPLQKVIRIIRENWVFIAIVVVVVFALAMMMRKERYMEGCSLCTPGDAGVLPGSVFTMSQIMNLDKELEGCKLCSLGDAGVLPGSVFTMKQIMDLDKETDDFDEELAGCSTCDAGDAGILLDTETTPETEMYNMPDEYYGSDVKVADTIAEVAANPSEIAAVVEDREEDDEPMYMTPLEYQNTVEQELDYMSPMQFQDNLAQAIYNATVDKPYVDNEDADLMSIDPIDYTLQSDAQLVNDFYGDDEIDYKERERIAAVKALPIDFYMSDSSFTLL</sequence>